<sequence>MMVITLAETTEYSFQNLSDNIENHYKNDKFSHILYYLKLI</sequence>
<dbReference type="EMBL" id="JGDB01000027">
    <property type="protein sequence ID" value="EXY91852.1"/>
    <property type="molecule type" value="Genomic_DNA"/>
</dbReference>
<name>A0A015UAK8_BACFG</name>
<evidence type="ECO:0000313" key="2">
    <source>
        <dbReference type="Proteomes" id="UP000020773"/>
    </source>
</evidence>
<evidence type="ECO:0000313" key="1">
    <source>
        <dbReference type="EMBL" id="EXY91852.1"/>
    </source>
</evidence>
<dbReference type="AlphaFoldDB" id="A0A015UAK8"/>
<organism evidence="1 2">
    <name type="scientific">Bacteroides fragilis str. 3998T(B)3</name>
    <dbReference type="NCBI Taxonomy" id="1339316"/>
    <lineage>
        <taxon>Bacteria</taxon>
        <taxon>Pseudomonadati</taxon>
        <taxon>Bacteroidota</taxon>
        <taxon>Bacteroidia</taxon>
        <taxon>Bacteroidales</taxon>
        <taxon>Bacteroidaceae</taxon>
        <taxon>Bacteroides</taxon>
    </lineage>
</organism>
<protein>
    <submittedName>
        <fullName evidence="1">Uncharacterized protein</fullName>
    </submittedName>
</protein>
<dbReference type="Proteomes" id="UP000020773">
    <property type="component" value="Unassembled WGS sequence"/>
</dbReference>
<accession>A0A015UAK8</accession>
<comment type="caution">
    <text evidence="1">The sequence shown here is derived from an EMBL/GenBank/DDBJ whole genome shotgun (WGS) entry which is preliminary data.</text>
</comment>
<reference evidence="1 2" key="1">
    <citation type="submission" date="2014-02" db="EMBL/GenBank/DDBJ databases">
        <authorList>
            <person name="Sears C."/>
            <person name="Carroll K."/>
            <person name="Sack B.R."/>
            <person name="Qadri F."/>
            <person name="Myers L.L."/>
            <person name="Chung G.-T."/>
            <person name="Escheverria P."/>
            <person name="Fraser C.M."/>
            <person name="Sadzewicz L."/>
            <person name="Shefchek K.A."/>
            <person name="Tallon L."/>
            <person name="Das S.P."/>
            <person name="Daugherty S."/>
            <person name="Mongodin E.F."/>
        </authorList>
    </citation>
    <scope>NUCLEOTIDE SEQUENCE [LARGE SCALE GENOMIC DNA]</scope>
    <source>
        <strain evidence="2">3998T(B)3</strain>
    </source>
</reference>
<dbReference type="PATRIC" id="fig|1339316.3.peg.1297"/>
<gene>
    <name evidence="1" type="ORF">M125_1335</name>
</gene>
<proteinExistence type="predicted"/>